<dbReference type="Proteomes" id="UP000029453">
    <property type="component" value="Unassembled WGS sequence"/>
</dbReference>
<accession>M9LQC0</accession>
<dbReference type="AlphaFoldDB" id="M9LQC0"/>
<proteinExistence type="predicted"/>
<protein>
    <submittedName>
        <fullName evidence="1">Uncharacterized protein</fullName>
    </submittedName>
</protein>
<organism evidence="1 2">
    <name type="scientific">Paenibacillus popilliae ATCC 14706</name>
    <dbReference type="NCBI Taxonomy" id="1212764"/>
    <lineage>
        <taxon>Bacteria</taxon>
        <taxon>Bacillati</taxon>
        <taxon>Bacillota</taxon>
        <taxon>Bacilli</taxon>
        <taxon>Bacillales</taxon>
        <taxon>Paenibacillaceae</taxon>
        <taxon>Paenibacillus</taxon>
    </lineage>
</organism>
<reference evidence="1 2" key="1">
    <citation type="submission" date="2012-10" db="EMBL/GenBank/DDBJ databases">
        <title>Draft Genome Sequence of Paenibacillus popilliae ATCC 14706T.</title>
        <authorList>
            <person name="Iiyama K."/>
            <person name="Mori K."/>
            <person name="Mon H."/>
            <person name="Chieda Y."/>
            <person name="Lee J.M."/>
            <person name="Kusakabe T."/>
            <person name="Tashiro K."/>
            <person name="Asano S."/>
            <person name="Yasunaga-Aoki C."/>
            <person name="Shimizu S."/>
        </authorList>
    </citation>
    <scope>NUCLEOTIDE SEQUENCE [LARGE SCALE GENOMIC DNA]</scope>
    <source>
        <strain evidence="1 2">ATCC 14706</strain>
    </source>
</reference>
<gene>
    <name evidence="1" type="ORF">PPOP_2374</name>
</gene>
<comment type="caution">
    <text evidence="1">The sequence shown here is derived from an EMBL/GenBank/DDBJ whole genome shotgun (WGS) entry which is preliminary data.</text>
</comment>
<evidence type="ECO:0000313" key="2">
    <source>
        <dbReference type="Proteomes" id="UP000029453"/>
    </source>
</evidence>
<dbReference type="EMBL" id="BALG01000165">
    <property type="protein sequence ID" value="GAC43011.1"/>
    <property type="molecule type" value="Genomic_DNA"/>
</dbReference>
<sequence>MKKLNDTFNVSVYNKGVKYSSREGMLQLEEIKALLIAIIENQQVTNAKLDAMEMRQAKFEGETKGSFEDLQKQFDYIAGKLGEHDRDLYVLKRNQG</sequence>
<evidence type="ECO:0000313" key="1">
    <source>
        <dbReference type="EMBL" id="GAC43011.1"/>
    </source>
</evidence>
<name>M9LQC0_PAEPP</name>
<keyword evidence="2" id="KW-1185">Reference proteome</keyword>